<protein>
    <recommendedName>
        <fullName evidence="1">Gamma-glutamylcyclotransferase AIG2-like domain-containing protein</fullName>
    </recommendedName>
</protein>
<dbReference type="InterPro" id="IPR036568">
    <property type="entry name" value="GGCT-like_sf"/>
</dbReference>
<proteinExistence type="predicted"/>
<dbReference type="OrthoDB" id="5070127at2"/>
<sequence length="113" mass="13134">MTQHLFIYGTLAPGKENHHQLKGIDGQWQSAKVKGEKRMHDPYPNCVGVDIRKTRRWVDGLLFSSTELVDIWQHLDNFEGPGYKRSLHKVELATGETVQAYIYAINHKYKKRI</sequence>
<gene>
    <name evidence="2" type="ORF">RED65_02669</name>
</gene>
<evidence type="ECO:0000259" key="1">
    <source>
        <dbReference type="Pfam" id="PF06094"/>
    </source>
</evidence>
<dbReference type="SUPFAM" id="SSF110857">
    <property type="entry name" value="Gamma-glutamyl cyclotransferase-like"/>
    <property type="match status" value="1"/>
</dbReference>
<comment type="caution">
    <text evidence="2">The sequence shown here is derived from an EMBL/GenBank/DDBJ whole genome shotgun (WGS) entry which is preliminary data.</text>
</comment>
<dbReference type="RefSeq" id="WP_007019149.1">
    <property type="nucleotide sequence ID" value="NZ_CH724121.1"/>
</dbReference>
<dbReference type="Proteomes" id="UP000004263">
    <property type="component" value="Unassembled WGS sequence"/>
</dbReference>
<organism evidence="2 3">
    <name type="scientific">Bermanella marisrubri</name>
    <dbReference type="NCBI Taxonomy" id="207949"/>
    <lineage>
        <taxon>Bacteria</taxon>
        <taxon>Pseudomonadati</taxon>
        <taxon>Pseudomonadota</taxon>
        <taxon>Gammaproteobacteria</taxon>
        <taxon>Oceanospirillales</taxon>
        <taxon>Oceanospirillaceae</taxon>
        <taxon>Bermanella</taxon>
    </lineage>
</organism>
<name>Q1N025_9GAMM</name>
<dbReference type="InterPro" id="IPR009288">
    <property type="entry name" value="AIG2-like_dom"/>
</dbReference>
<evidence type="ECO:0000313" key="2">
    <source>
        <dbReference type="EMBL" id="EAT11538.1"/>
    </source>
</evidence>
<dbReference type="HOGENOM" id="CLU_141563_0_0_6"/>
<reference evidence="2 3" key="1">
    <citation type="submission" date="2006-03" db="EMBL/GenBank/DDBJ databases">
        <authorList>
            <person name="Pinhassi J."/>
            <person name="Pedros-Alio C."/>
            <person name="Ferriera S."/>
            <person name="Johnson J."/>
            <person name="Kravitz S."/>
            <person name="Halpern A."/>
            <person name="Remington K."/>
            <person name="Beeson K."/>
            <person name="Tran B."/>
            <person name="Rogers Y.-H."/>
            <person name="Friedman R."/>
            <person name="Venter J.C."/>
        </authorList>
    </citation>
    <scope>NUCLEOTIDE SEQUENCE [LARGE SCALE GENOMIC DNA]</scope>
    <source>
        <strain evidence="2 3">RED65</strain>
    </source>
</reference>
<dbReference type="InterPro" id="IPR013024">
    <property type="entry name" value="GGCT-like"/>
</dbReference>
<dbReference type="CDD" id="cd06661">
    <property type="entry name" value="GGCT_like"/>
    <property type="match status" value="1"/>
</dbReference>
<dbReference type="AlphaFoldDB" id="Q1N025"/>
<evidence type="ECO:0000313" key="3">
    <source>
        <dbReference type="Proteomes" id="UP000004263"/>
    </source>
</evidence>
<dbReference type="Gene3D" id="3.10.490.10">
    <property type="entry name" value="Gamma-glutamyl cyclotransferase-like"/>
    <property type="match status" value="1"/>
</dbReference>
<dbReference type="EMBL" id="AAQH01000016">
    <property type="protein sequence ID" value="EAT11538.1"/>
    <property type="molecule type" value="Genomic_DNA"/>
</dbReference>
<feature type="domain" description="Gamma-glutamylcyclotransferase AIG2-like" evidence="1">
    <location>
        <begin position="5"/>
        <end position="107"/>
    </location>
</feature>
<keyword evidence="3" id="KW-1185">Reference proteome</keyword>
<accession>Q1N025</accession>
<dbReference type="Pfam" id="PF06094">
    <property type="entry name" value="GGACT"/>
    <property type="match status" value="1"/>
</dbReference>